<dbReference type="InterPro" id="IPR011793">
    <property type="entry name" value="YbdK"/>
</dbReference>
<feature type="compositionally biased region" description="Basic residues" evidence="6">
    <location>
        <begin position="368"/>
        <end position="381"/>
    </location>
</feature>
<evidence type="ECO:0000256" key="1">
    <source>
        <dbReference type="ARBA" id="ARBA00022598"/>
    </source>
</evidence>
<comment type="caution">
    <text evidence="7">The sequence shown here is derived from an EMBL/GenBank/DDBJ whole genome shotgun (WGS) entry which is preliminary data.</text>
</comment>
<evidence type="ECO:0000256" key="2">
    <source>
        <dbReference type="ARBA" id="ARBA00022741"/>
    </source>
</evidence>
<dbReference type="SUPFAM" id="SSF55931">
    <property type="entry name" value="Glutamine synthetase/guanido kinase"/>
    <property type="match status" value="1"/>
</dbReference>
<dbReference type="EC" id="6.3.2.2" evidence="5"/>
<evidence type="ECO:0000256" key="6">
    <source>
        <dbReference type="SAM" id="MobiDB-lite"/>
    </source>
</evidence>
<gene>
    <name evidence="7" type="ORF">ACFY8C_30470</name>
</gene>
<organism evidence="7 8">
    <name type="scientific">Streptomyces flavochromogenes</name>
    <dbReference type="NCBI Taxonomy" id="68199"/>
    <lineage>
        <taxon>Bacteria</taxon>
        <taxon>Bacillati</taxon>
        <taxon>Actinomycetota</taxon>
        <taxon>Actinomycetes</taxon>
        <taxon>Kitasatosporales</taxon>
        <taxon>Streptomycetaceae</taxon>
        <taxon>Streptomyces</taxon>
    </lineage>
</organism>
<evidence type="ECO:0000256" key="4">
    <source>
        <dbReference type="ARBA" id="ARBA00048819"/>
    </source>
</evidence>
<proteinExistence type="inferred from homology"/>
<evidence type="ECO:0000313" key="8">
    <source>
        <dbReference type="Proteomes" id="UP001602370"/>
    </source>
</evidence>
<keyword evidence="1 5" id="KW-0436">Ligase</keyword>
<dbReference type="Pfam" id="PF04107">
    <property type="entry name" value="GCS2"/>
    <property type="match status" value="1"/>
</dbReference>
<dbReference type="PANTHER" id="PTHR36510:SF1">
    <property type="entry name" value="GLUTAMATE--CYSTEINE LIGASE 2-RELATED"/>
    <property type="match status" value="1"/>
</dbReference>
<keyword evidence="3 5" id="KW-0067">ATP-binding</keyword>
<dbReference type="EMBL" id="JBIBDZ010000011">
    <property type="protein sequence ID" value="MFF5922623.1"/>
    <property type="molecule type" value="Genomic_DNA"/>
</dbReference>
<dbReference type="InterPro" id="IPR014746">
    <property type="entry name" value="Gln_synth/guanido_kin_cat_dom"/>
</dbReference>
<dbReference type="PANTHER" id="PTHR36510">
    <property type="entry name" value="GLUTAMATE--CYSTEINE LIGASE 2-RELATED"/>
    <property type="match status" value="1"/>
</dbReference>
<dbReference type="NCBIfam" id="TIGR02050">
    <property type="entry name" value="gshA_cyan_rel"/>
    <property type="match status" value="1"/>
</dbReference>
<dbReference type="InterPro" id="IPR006336">
    <property type="entry name" value="GCS2"/>
</dbReference>
<name>A0ABW6XYN2_9ACTN</name>
<evidence type="ECO:0000256" key="3">
    <source>
        <dbReference type="ARBA" id="ARBA00022840"/>
    </source>
</evidence>
<dbReference type="InterPro" id="IPR050141">
    <property type="entry name" value="GCL_type2/YbdK_subfam"/>
</dbReference>
<sequence length="391" mass="42602">MVVRIGVEEEFHVIDVESGALAPRADAVLGRLSRHRSTYTQEFPQSVVESNSGVHARLDELYADLTGSRRRLNAAASSQGLAVMAAGAAPIARLGAVPATDDARYQAMREEYRRVADEQLICGAQVHVDVPDRDTAVRALCAINPWLPPLLALSASSPYWLGADTGYASWRTMIWQRWPTSGPAGCFTGAEEYDAAVEELIVSGVISDPGMIYYDIRPSAHLQTLELRICDACPRVETVVLIAALFRALVVDACARAEAGDDADCDDRHEWLRTATWRAARSGLEGDLIDPATHAPAPAPDVVRGVLRRLRPSLEAHGDWDLVQSLAEETLARGSAAHRLRRAVSEDDLLAAVDLFLAETRGEDRGRKPLGPRRGATRSRAKGMPAKAYRR</sequence>
<dbReference type="HAMAP" id="MF_01609">
    <property type="entry name" value="Glu_cys_ligase_2"/>
    <property type="match status" value="1"/>
</dbReference>
<reference evidence="7 8" key="1">
    <citation type="submission" date="2024-10" db="EMBL/GenBank/DDBJ databases">
        <title>The Natural Products Discovery Center: Release of the First 8490 Sequenced Strains for Exploring Actinobacteria Biosynthetic Diversity.</title>
        <authorList>
            <person name="Kalkreuter E."/>
            <person name="Kautsar S.A."/>
            <person name="Yang D."/>
            <person name="Bader C.D."/>
            <person name="Teijaro C.N."/>
            <person name="Fluegel L."/>
            <person name="Davis C.M."/>
            <person name="Simpson J.R."/>
            <person name="Lauterbach L."/>
            <person name="Steele A.D."/>
            <person name="Gui C."/>
            <person name="Meng S."/>
            <person name="Li G."/>
            <person name="Viehrig K."/>
            <person name="Ye F."/>
            <person name="Su P."/>
            <person name="Kiefer A.F."/>
            <person name="Nichols A."/>
            <person name="Cepeda A.J."/>
            <person name="Yan W."/>
            <person name="Fan B."/>
            <person name="Jiang Y."/>
            <person name="Adhikari A."/>
            <person name="Zheng C.-J."/>
            <person name="Schuster L."/>
            <person name="Cowan T.M."/>
            <person name="Smanski M.J."/>
            <person name="Chevrette M.G."/>
            <person name="De Carvalho L.P.S."/>
            <person name="Shen B."/>
        </authorList>
    </citation>
    <scope>NUCLEOTIDE SEQUENCE [LARGE SCALE GENOMIC DNA]</scope>
    <source>
        <strain evidence="7 8">NPDC012605</strain>
    </source>
</reference>
<keyword evidence="2 5" id="KW-0547">Nucleotide-binding</keyword>
<dbReference type="GO" id="GO:0004357">
    <property type="term" value="F:glutamate-cysteine ligase activity"/>
    <property type="evidence" value="ECO:0007669"/>
    <property type="project" value="UniProtKB-EC"/>
</dbReference>
<dbReference type="NCBIfam" id="NF010041">
    <property type="entry name" value="PRK13517.1-1"/>
    <property type="match status" value="1"/>
</dbReference>
<accession>A0ABW6XYN2</accession>
<dbReference type="Gene3D" id="3.30.590.20">
    <property type="match status" value="1"/>
</dbReference>
<comment type="function">
    <text evidence="5">ATP-dependent carboxylate-amine ligase which exhibits weak glutamate--cysteine ligase activity.</text>
</comment>
<feature type="region of interest" description="Disordered" evidence="6">
    <location>
        <begin position="363"/>
        <end position="391"/>
    </location>
</feature>
<comment type="similarity">
    <text evidence="5">Belongs to the glutamate--cysteine ligase type 2 family. YbdK subfamily.</text>
</comment>
<keyword evidence="8" id="KW-1185">Reference proteome</keyword>
<protein>
    <recommendedName>
        <fullName evidence="5">Putative glutamate--cysteine ligase 2</fullName>
        <ecNumber evidence="5">6.3.2.2</ecNumber>
    </recommendedName>
    <alternativeName>
        <fullName evidence="5">Gamma-glutamylcysteine synthetase 2</fullName>
        <shortName evidence="5">GCS 2</shortName>
        <shortName evidence="5">Gamma-GCS 2</shortName>
    </alternativeName>
</protein>
<dbReference type="RefSeq" id="WP_388309963.1">
    <property type="nucleotide sequence ID" value="NZ_JBIBDZ010000011.1"/>
</dbReference>
<evidence type="ECO:0000256" key="5">
    <source>
        <dbReference type="HAMAP-Rule" id="MF_01609"/>
    </source>
</evidence>
<dbReference type="Proteomes" id="UP001602370">
    <property type="component" value="Unassembled WGS sequence"/>
</dbReference>
<comment type="catalytic activity">
    <reaction evidence="4 5">
        <text>L-cysteine + L-glutamate + ATP = gamma-L-glutamyl-L-cysteine + ADP + phosphate + H(+)</text>
        <dbReference type="Rhea" id="RHEA:13285"/>
        <dbReference type="ChEBI" id="CHEBI:15378"/>
        <dbReference type="ChEBI" id="CHEBI:29985"/>
        <dbReference type="ChEBI" id="CHEBI:30616"/>
        <dbReference type="ChEBI" id="CHEBI:35235"/>
        <dbReference type="ChEBI" id="CHEBI:43474"/>
        <dbReference type="ChEBI" id="CHEBI:58173"/>
        <dbReference type="ChEBI" id="CHEBI:456216"/>
        <dbReference type="EC" id="6.3.2.2"/>
    </reaction>
</comment>
<evidence type="ECO:0000313" key="7">
    <source>
        <dbReference type="EMBL" id="MFF5922623.1"/>
    </source>
</evidence>